<name>A0A848I9K9_9BURK</name>
<accession>A0A848I9K9</accession>
<dbReference type="Proteomes" id="UP000544134">
    <property type="component" value="Unassembled WGS sequence"/>
</dbReference>
<dbReference type="RefSeq" id="WP_169484977.1">
    <property type="nucleotide sequence ID" value="NZ_JABBGJ010000007.1"/>
</dbReference>
<dbReference type="EMBL" id="JABBGJ010000007">
    <property type="protein sequence ID" value="NML97902.1"/>
    <property type="molecule type" value="Genomic_DNA"/>
</dbReference>
<sequence length="124" mass="13908">MDENPLTVHDGDDFSFVNAPSPFAFNPHIPSGLFNYFLEWNGEYRIQKAPTELATRSTGFRPRRDERDPSFREPTNVRSLVRARSNVGVVPSPLFQLRSNALDRPSQLALVPVIRPIVDAATSA</sequence>
<reference evidence="2 3" key="1">
    <citation type="submission" date="2020-04" db="EMBL/GenBank/DDBJ databases">
        <title>Paraburkholderia sp. RP-4-7 isolated from soil.</title>
        <authorList>
            <person name="Dahal R.H."/>
        </authorList>
    </citation>
    <scope>NUCLEOTIDE SEQUENCE [LARGE SCALE GENOMIC DNA]</scope>
    <source>
        <strain evidence="2 3">RP-4-7</strain>
    </source>
</reference>
<evidence type="ECO:0000313" key="2">
    <source>
        <dbReference type="EMBL" id="NML97902.1"/>
    </source>
</evidence>
<protein>
    <submittedName>
        <fullName evidence="2">Uncharacterized protein</fullName>
    </submittedName>
</protein>
<dbReference type="AlphaFoldDB" id="A0A848I9K9"/>
<keyword evidence="3" id="KW-1185">Reference proteome</keyword>
<gene>
    <name evidence="2" type="ORF">HHL24_08065</name>
</gene>
<feature type="region of interest" description="Disordered" evidence="1">
    <location>
        <begin position="55"/>
        <end position="74"/>
    </location>
</feature>
<organism evidence="2 3">
    <name type="scientific">Paraburkholderia polaris</name>
    <dbReference type="NCBI Taxonomy" id="2728848"/>
    <lineage>
        <taxon>Bacteria</taxon>
        <taxon>Pseudomonadati</taxon>
        <taxon>Pseudomonadota</taxon>
        <taxon>Betaproteobacteria</taxon>
        <taxon>Burkholderiales</taxon>
        <taxon>Burkholderiaceae</taxon>
        <taxon>Paraburkholderia</taxon>
    </lineage>
</organism>
<evidence type="ECO:0000313" key="3">
    <source>
        <dbReference type="Proteomes" id="UP000544134"/>
    </source>
</evidence>
<evidence type="ECO:0000256" key="1">
    <source>
        <dbReference type="SAM" id="MobiDB-lite"/>
    </source>
</evidence>
<comment type="caution">
    <text evidence="2">The sequence shown here is derived from an EMBL/GenBank/DDBJ whole genome shotgun (WGS) entry which is preliminary data.</text>
</comment>
<feature type="compositionally biased region" description="Basic and acidic residues" evidence="1">
    <location>
        <begin position="62"/>
        <end position="71"/>
    </location>
</feature>
<proteinExistence type="predicted"/>